<keyword evidence="4 9" id="KW-0808">Transferase</keyword>
<dbReference type="GO" id="GO:0030488">
    <property type="term" value="P:tRNA methylation"/>
    <property type="evidence" value="ECO:0007669"/>
    <property type="project" value="TreeGrafter"/>
</dbReference>
<dbReference type="GO" id="GO:0005634">
    <property type="term" value="C:nucleus"/>
    <property type="evidence" value="ECO:0007669"/>
    <property type="project" value="UniProtKB-SubCell"/>
</dbReference>
<evidence type="ECO:0000256" key="1">
    <source>
        <dbReference type="ARBA" id="ARBA00004123"/>
    </source>
</evidence>
<dbReference type="PANTHER" id="PTHR22808">
    <property type="entry name" value="NCL1 YEAST -RELATED NOL1/NOP2/FMU SUN DOMAIN-CONTAINING"/>
    <property type="match status" value="1"/>
</dbReference>
<feature type="domain" description="SAM-dependent MTase RsmB/NOP-type" evidence="11">
    <location>
        <begin position="58"/>
        <end position="267"/>
    </location>
</feature>
<dbReference type="InterPro" id="IPR023270">
    <property type="entry name" value="RCMT_NCL1"/>
</dbReference>
<feature type="compositionally biased region" description="Basic and acidic residues" evidence="10">
    <location>
        <begin position="409"/>
        <end position="425"/>
    </location>
</feature>
<dbReference type="AlphaFoldDB" id="A0A2T9Z2K9"/>
<comment type="caution">
    <text evidence="12">The sequence shown here is derived from an EMBL/GenBank/DDBJ whole genome shotgun (WGS) entry which is preliminary data.</text>
</comment>
<dbReference type="InterPro" id="IPR023267">
    <property type="entry name" value="RCMT"/>
</dbReference>
<evidence type="ECO:0000256" key="3">
    <source>
        <dbReference type="ARBA" id="ARBA00022603"/>
    </source>
</evidence>
<dbReference type="InterPro" id="IPR049560">
    <property type="entry name" value="MeTrfase_RsmB-F_NOP2_cat"/>
</dbReference>
<feature type="binding site" evidence="9">
    <location>
        <begin position="176"/>
        <end position="182"/>
    </location>
    <ligand>
        <name>S-adenosyl-L-methionine</name>
        <dbReference type="ChEBI" id="CHEBI:59789"/>
    </ligand>
</feature>
<dbReference type="Proteomes" id="UP000245609">
    <property type="component" value="Unassembled WGS sequence"/>
</dbReference>
<dbReference type="InterPro" id="IPR029063">
    <property type="entry name" value="SAM-dependent_MTases_sf"/>
</dbReference>
<keyword evidence="2" id="KW-0820">tRNA-binding</keyword>
<evidence type="ECO:0000256" key="9">
    <source>
        <dbReference type="PROSITE-ProRule" id="PRU01023"/>
    </source>
</evidence>
<dbReference type="OrthoDB" id="6093671at2759"/>
<evidence type="ECO:0000256" key="6">
    <source>
        <dbReference type="ARBA" id="ARBA00022694"/>
    </source>
</evidence>
<name>A0A2T9Z2K9_9FUNG</name>
<evidence type="ECO:0000256" key="8">
    <source>
        <dbReference type="ARBA" id="ARBA00023242"/>
    </source>
</evidence>
<gene>
    <name evidence="12" type="ORF">BB560_005600</name>
</gene>
<dbReference type="GO" id="GO:0005737">
    <property type="term" value="C:cytoplasm"/>
    <property type="evidence" value="ECO:0007669"/>
    <property type="project" value="TreeGrafter"/>
</dbReference>
<organism evidence="12 13">
    <name type="scientific">Smittium megazygosporum</name>
    <dbReference type="NCBI Taxonomy" id="133381"/>
    <lineage>
        <taxon>Eukaryota</taxon>
        <taxon>Fungi</taxon>
        <taxon>Fungi incertae sedis</taxon>
        <taxon>Zoopagomycota</taxon>
        <taxon>Kickxellomycotina</taxon>
        <taxon>Harpellomycetes</taxon>
        <taxon>Harpellales</taxon>
        <taxon>Legeriomycetaceae</taxon>
        <taxon>Smittium</taxon>
    </lineage>
</organism>
<dbReference type="Gene3D" id="3.40.50.150">
    <property type="entry name" value="Vaccinia Virus protein VP39"/>
    <property type="match status" value="2"/>
</dbReference>
<dbReference type="STRING" id="133381.A0A2T9Z2K9"/>
<keyword evidence="3 9" id="KW-0489">Methyltransferase</keyword>
<accession>A0A2T9Z2K9</accession>
<dbReference type="PRINTS" id="PR02011">
    <property type="entry name" value="RCMTNCL1"/>
</dbReference>
<protein>
    <recommendedName>
        <fullName evidence="11">SAM-dependent MTase RsmB/NOP-type domain-containing protein</fullName>
    </recommendedName>
</protein>
<evidence type="ECO:0000259" key="11">
    <source>
        <dbReference type="PROSITE" id="PS51686"/>
    </source>
</evidence>
<dbReference type="InterPro" id="IPR057286">
    <property type="entry name" value="PUA_NSUN2"/>
</dbReference>
<keyword evidence="7 9" id="KW-0694">RNA-binding</keyword>
<keyword evidence="13" id="KW-1185">Reference proteome</keyword>
<dbReference type="PANTHER" id="PTHR22808:SF1">
    <property type="entry name" value="RNA CYTOSINE-C(5)-METHYLTRANSFERASE NSUN2-RELATED"/>
    <property type="match status" value="1"/>
</dbReference>
<dbReference type="SUPFAM" id="SSF53335">
    <property type="entry name" value="S-adenosyl-L-methionine-dependent methyltransferases"/>
    <property type="match status" value="1"/>
</dbReference>
<keyword evidence="8" id="KW-0539">Nucleus</keyword>
<dbReference type="Pfam" id="PF25376">
    <property type="entry name" value="Pre-PUA_NSUN2"/>
    <property type="match status" value="1"/>
</dbReference>
<feature type="region of interest" description="Disordered" evidence="10">
    <location>
        <begin position="393"/>
        <end position="425"/>
    </location>
</feature>
<evidence type="ECO:0000313" key="13">
    <source>
        <dbReference type="Proteomes" id="UP000245609"/>
    </source>
</evidence>
<dbReference type="GO" id="GO:0016428">
    <property type="term" value="F:tRNA (cytidine-5-)-methyltransferase activity"/>
    <property type="evidence" value="ECO:0007669"/>
    <property type="project" value="InterPro"/>
</dbReference>
<dbReference type="GO" id="GO:0000049">
    <property type="term" value="F:tRNA binding"/>
    <property type="evidence" value="ECO:0007669"/>
    <property type="project" value="UniProtKB-KW"/>
</dbReference>
<dbReference type="PROSITE" id="PS51686">
    <property type="entry name" value="SAM_MT_RSMB_NOP"/>
    <property type="match status" value="1"/>
</dbReference>
<evidence type="ECO:0000256" key="5">
    <source>
        <dbReference type="ARBA" id="ARBA00022691"/>
    </source>
</evidence>
<evidence type="ECO:0000256" key="7">
    <source>
        <dbReference type="ARBA" id="ARBA00022884"/>
    </source>
</evidence>
<dbReference type="Pfam" id="PF01189">
    <property type="entry name" value="Methyltr_RsmB-F"/>
    <property type="match status" value="1"/>
</dbReference>
<dbReference type="InterPro" id="IPR057285">
    <property type="entry name" value="Pre-PUA_NSUN2"/>
</dbReference>
<evidence type="ECO:0000256" key="10">
    <source>
        <dbReference type="SAM" id="MobiDB-lite"/>
    </source>
</evidence>
<dbReference type="EMBL" id="MBFS01002340">
    <property type="protein sequence ID" value="PVU98827.1"/>
    <property type="molecule type" value="Genomic_DNA"/>
</dbReference>
<keyword evidence="6" id="KW-0819">tRNA processing</keyword>
<comment type="similarity">
    <text evidence="9">Belongs to the class I-like SAM-binding methyltransferase superfamily. RsmB/NOP family.</text>
</comment>
<evidence type="ECO:0000313" key="12">
    <source>
        <dbReference type="EMBL" id="PVU98827.1"/>
    </source>
</evidence>
<reference evidence="12 13" key="1">
    <citation type="journal article" date="2018" name="MBio">
        <title>Comparative Genomics Reveals the Core Gene Toolbox for the Fungus-Insect Symbiosis.</title>
        <authorList>
            <person name="Wang Y."/>
            <person name="Stata M."/>
            <person name="Wang W."/>
            <person name="Stajich J.E."/>
            <person name="White M.M."/>
            <person name="Moncalvo J.M."/>
        </authorList>
    </citation>
    <scope>NUCLEOTIDE SEQUENCE [LARGE SCALE GENOMIC DNA]</scope>
    <source>
        <strain evidence="12 13">SC-DP-2</strain>
    </source>
</reference>
<feature type="binding site" evidence="9">
    <location>
        <position position="263"/>
    </location>
    <ligand>
        <name>S-adenosyl-L-methionine</name>
        <dbReference type="ChEBI" id="CHEBI:59789"/>
    </ligand>
</feature>
<dbReference type="Pfam" id="PF25378">
    <property type="entry name" value="PUA_NSUN2"/>
    <property type="match status" value="1"/>
</dbReference>
<evidence type="ECO:0000256" key="4">
    <source>
        <dbReference type="ARBA" id="ARBA00022679"/>
    </source>
</evidence>
<comment type="caution">
    <text evidence="9">Lacks conserved residue(s) required for the propagation of feature annotation.</text>
</comment>
<evidence type="ECO:0000256" key="2">
    <source>
        <dbReference type="ARBA" id="ARBA00022555"/>
    </source>
</evidence>
<feature type="binding site" evidence="9">
    <location>
        <position position="208"/>
    </location>
    <ligand>
        <name>S-adenosyl-L-methionine</name>
        <dbReference type="ChEBI" id="CHEBI:59789"/>
    </ligand>
</feature>
<dbReference type="PRINTS" id="PR02008">
    <property type="entry name" value="RCMTFAMILY"/>
</dbReference>
<proteinExistence type="inferred from homology"/>
<comment type="subcellular location">
    <subcellularLocation>
        <location evidence="1">Nucleus</location>
    </subcellularLocation>
</comment>
<keyword evidence="5 9" id="KW-0949">S-adenosyl-L-methionine</keyword>
<dbReference type="InterPro" id="IPR001678">
    <property type="entry name" value="MeTrfase_RsmB-F_NOP2_dom"/>
</dbReference>
<sequence>MGMFKNKRKSAKGNKKDSIHGEYKKVSVRDGNLVLENQDFTRYYKAQKILPEDEWDTFMDRLKEKLPTSFRITGTREQAQDIIDQINRDFIPFIKNLELDGVQVPPPQKIPWYPNDLGWTFEVPKVTLKKSQLLNRFHKFLVTESEIGNISRQEAVSMIPPLLLDVKPHHYVLDMCAAPGSKTAQILELLHFDLPEAEIPDGVVIANDSNYKRACLLVHQTNKLQSPCLIVTNHNGERFPNLYSSHENPEKSKKIKFDRILADVPCSLVYSTCSLNPIENEAIIAETLNYYKGQLELVDVSQELSELKRRPGLSTWKVFDYDGAIVESEQPLKEDSKDQPLAKNVFPASLFPPQNAEELHLDRCGSAASHDDKHTSEMPRESVDILEQTIQQPETKFPLSPEPNEPEEDTKLDISEDSKAKKPKLEGDIIYTGKSHHVPLKDTAYLPHKPRVDPELNENPFIFLNPEEGSLKRVMDYYGLSHEIISGGFLVRAEKNTHRTVYFVSHAVKSLLQNSDNKIRMVNTGIKLFAKPASREPSCEFRLVSEGVPMLVPFVSPKFVIDMTFEDFEKFLFFKNPRFDEFSKQLADRLKATDKQTSLIVRFNPQSQTDGSSGNSLIKSAIVLPVWRGHDSISIHIDKNQLRSIIIRVLGIEADKGPATENMENNLRMEQ</sequence>